<evidence type="ECO:0000313" key="7">
    <source>
        <dbReference type="Proteomes" id="UP000011087"/>
    </source>
</evidence>
<evidence type="ECO:0000256" key="3">
    <source>
        <dbReference type="ARBA" id="ARBA00023274"/>
    </source>
</evidence>
<name>L1IVX6_GUITC</name>
<keyword evidence="3" id="KW-0687">Ribonucleoprotein</keyword>
<dbReference type="SUPFAM" id="SSF54189">
    <property type="entry name" value="Ribosomal proteins S24e, L23 and L15e"/>
    <property type="match status" value="1"/>
</dbReference>
<feature type="non-terminal residue" evidence="5">
    <location>
        <position position="1"/>
    </location>
</feature>
<accession>L1IVX6</accession>
<sequence length="108" mass="12935">MSKVVESVTKAAQRMRKKIYFPNRIMYFMPNQQSSDVLDMVKLRVPPSMHKFEIKDWVEAGYDTPVKKVHTANYEGRLIRYKHKNGFYKRPDYKVAYVYLETPWTVPK</sequence>
<dbReference type="Pfam" id="PF00276">
    <property type="entry name" value="Ribosomal_L23"/>
    <property type="match status" value="1"/>
</dbReference>
<dbReference type="HOGENOM" id="CLU_2202071_0_0_1"/>
<dbReference type="OMA" id="MAMISGP"/>
<evidence type="ECO:0000256" key="2">
    <source>
        <dbReference type="ARBA" id="ARBA00022980"/>
    </source>
</evidence>
<dbReference type="GO" id="GO:0032543">
    <property type="term" value="P:mitochondrial translation"/>
    <property type="evidence" value="ECO:0007669"/>
    <property type="project" value="TreeGrafter"/>
</dbReference>
<dbReference type="RefSeq" id="XP_005826975.1">
    <property type="nucleotide sequence ID" value="XM_005826918.1"/>
</dbReference>
<keyword evidence="7" id="KW-1185">Reference proteome</keyword>
<dbReference type="Proteomes" id="UP000011087">
    <property type="component" value="Unassembled WGS sequence"/>
</dbReference>
<dbReference type="PANTHER" id="PTHR12059:SF5">
    <property type="entry name" value="LARGE RIBOSOMAL SUBUNIT PROTEIN UL23M"/>
    <property type="match status" value="1"/>
</dbReference>
<evidence type="ECO:0000256" key="4">
    <source>
        <dbReference type="ARBA" id="ARBA00039977"/>
    </source>
</evidence>
<dbReference type="KEGG" id="gtt:GUITHDRAFT_154279"/>
<protein>
    <recommendedName>
        <fullName evidence="4">Large ribosomal subunit protein uL23m</fullName>
    </recommendedName>
</protein>
<organism evidence="5">
    <name type="scientific">Guillardia theta (strain CCMP2712)</name>
    <name type="common">Cryptophyte</name>
    <dbReference type="NCBI Taxonomy" id="905079"/>
    <lineage>
        <taxon>Eukaryota</taxon>
        <taxon>Cryptophyceae</taxon>
        <taxon>Pyrenomonadales</taxon>
        <taxon>Geminigeraceae</taxon>
        <taxon>Guillardia</taxon>
    </lineage>
</organism>
<dbReference type="InterPro" id="IPR013025">
    <property type="entry name" value="Ribosomal_uL23-like"/>
</dbReference>
<proteinExistence type="inferred from homology"/>
<reference evidence="7" key="2">
    <citation type="submission" date="2012-11" db="EMBL/GenBank/DDBJ databases">
        <authorList>
            <person name="Kuo A."/>
            <person name="Curtis B.A."/>
            <person name="Tanifuji G."/>
            <person name="Burki F."/>
            <person name="Gruber A."/>
            <person name="Irimia M."/>
            <person name="Maruyama S."/>
            <person name="Arias M.C."/>
            <person name="Ball S.G."/>
            <person name="Gile G.H."/>
            <person name="Hirakawa Y."/>
            <person name="Hopkins J.F."/>
            <person name="Rensing S.A."/>
            <person name="Schmutz J."/>
            <person name="Symeonidi A."/>
            <person name="Elias M."/>
            <person name="Eveleigh R.J."/>
            <person name="Herman E.K."/>
            <person name="Klute M.J."/>
            <person name="Nakayama T."/>
            <person name="Obornik M."/>
            <person name="Reyes-Prieto A."/>
            <person name="Armbrust E.V."/>
            <person name="Aves S.J."/>
            <person name="Beiko R.G."/>
            <person name="Coutinho P."/>
            <person name="Dacks J.B."/>
            <person name="Durnford D.G."/>
            <person name="Fast N.M."/>
            <person name="Green B.R."/>
            <person name="Grisdale C."/>
            <person name="Hempe F."/>
            <person name="Henrissat B."/>
            <person name="Hoppner M.P."/>
            <person name="Ishida K.-I."/>
            <person name="Kim E."/>
            <person name="Koreny L."/>
            <person name="Kroth P.G."/>
            <person name="Liu Y."/>
            <person name="Malik S.-B."/>
            <person name="Maier U.G."/>
            <person name="McRose D."/>
            <person name="Mock T."/>
            <person name="Neilson J.A."/>
            <person name="Onodera N.T."/>
            <person name="Poole A.M."/>
            <person name="Pritham E.J."/>
            <person name="Richards T.A."/>
            <person name="Rocap G."/>
            <person name="Roy S.W."/>
            <person name="Sarai C."/>
            <person name="Schaack S."/>
            <person name="Shirato S."/>
            <person name="Slamovits C.H."/>
            <person name="Spencer D.F."/>
            <person name="Suzuki S."/>
            <person name="Worden A.Z."/>
            <person name="Zauner S."/>
            <person name="Barry K."/>
            <person name="Bell C."/>
            <person name="Bharti A.K."/>
            <person name="Crow J.A."/>
            <person name="Grimwood J."/>
            <person name="Kramer R."/>
            <person name="Lindquist E."/>
            <person name="Lucas S."/>
            <person name="Salamov A."/>
            <person name="McFadden G.I."/>
            <person name="Lane C.E."/>
            <person name="Keeling P.J."/>
            <person name="Gray M.W."/>
            <person name="Grigoriev I.V."/>
            <person name="Archibald J.M."/>
        </authorList>
    </citation>
    <scope>NUCLEOTIDE SEQUENCE</scope>
    <source>
        <strain evidence="7">CCMP2712</strain>
    </source>
</reference>
<dbReference type="PANTHER" id="PTHR12059">
    <property type="entry name" value="RIBOSOMAL PROTEIN L23-RELATED"/>
    <property type="match status" value="1"/>
</dbReference>
<dbReference type="EMBL" id="JH993035">
    <property type="protein sequence ID" value="EKX39995.1"/>
    <property type="molecule type" value="Genomic_DNA"/>
</dbReference>
<dbReference type="OrthoDB" id="275582at2759"/>
<evidence type="ECO:0000313" key="6">
    <source>
        <dbReference type="EnsemblProtists" id="EKX39995"/>
    </source>
</evidence>
<dbReference type="Gene3D" id="3.30.70.330">
    <property type="match status" value="1"/>
</dbReference>
<comment type="similarity">
    <text evidence="1">Belongs to the universal ribosomal protein uL23 family.</text>
</comment>
<dbReference type="InterPro" id="IPR012678">
    <property type="entry name" value="Ribosomal_uL23/eL15/eS24_sf"/>
</dbReference>
<dbReference type="GeneID" id="17296757"/>
<gene>
    <name evidence="5" type="ORF">GUITHDRAFT_154279</name>
</gene>
<dbReference type="EnsemblProtists" id="EKX39995">
    <property type="protein sequence ID" value="EKX39995"/>
    <property type="gene ID" value="GUITHDRAFT_154279"/>
</dbReference>
<dbReference type="InterPro" id="IPR012677">
    <property type="entry name" value="Nucleotide-bd_a/b_plait_sf"/>
</dbReference>
<keyword evidence="2" id="KW-0689">Ribosomal protein</keyword>
<dbReference type="AlphaFoldDB" id="L1IVX6"/>
<reference evidence="6" key="3">
    <citation type="submission" date="2016-03" db="UniProtKB">
        <authorList>
            <consortium name="EnsemblProtists"/>
        </authorList>
    </citation>
    <scope>IDENTIFICATION</scope>
</reference>
<reference evidence="5 7" key="1">
    <citation type="journal article" date="2012" name="Nature">
        <title>Algal genomes reveal evolutionary mosaicism and the fate of nucleomorphs.</title>
        <authorList>
            <consortium name="DOE Joint Genome Institute"/>
            <person name="Curtis B.A."/>
            <person name="Tanifuji G."/>
            <person name="Burki F."/>
            <person name="Gruber A."/>
            <person name="Irimia M."/>
            <person name="Maruyama S."/>
            <person name="Arias M.C."/>
            <person name="Ball S.G."/>
            <person name="Gile G.H."/>
            <person name="Hirakawa Y."/>
            <person name="Hopkins J.F."/>
            <person name="Kuo A."/>
            <person name="Rensing S.A."/>
            <person name="Schmutz J."/>
            <person name="Symeonidi A."/>
            <person name="Elias M."/>
            <person name="Eveleigh R.J."/>
            <person name="Herman E.K."/>
            <person name="Klute M.J."/>
            <person name="Nakayama T."/>
            <person name="Obornik M."/>
            <person name="Reyes-Prieto A."/>
            <person name="Armbrust E.V."/>
            <person name="Aves S.J."/>
            <person name="Beiko R.G."/>
            <person name="Coutinho P."/>
            <person name="Dacks J.B."/>
            <person name="Durnford D.G."/>
            <person name="Fast N.M."/>
            <person name="Green B.R."/>
            <person name="Grisdale C.J."/>
            <person name="Hempel F."/>
            <person name="Henrissat B."/>
            <person name="Hoppner M.P."/>
            <person name="Ishida K."/>
            <person name="Kim E."/>
            <person name="Koreny L."/>
            <person name="Kroth P.G."/>
            <person name="Liu Y."/>
            <person name="Malik S.B."/>
            <person name="Maier U.G."/>
            <person name="McRose D."/>
            <person name="Mock T."/>
            <person name="Neilson J.A."/>
            <person name="Onodera N.T."/>
            <person name="Poole A.M."/>
            <person name="Pritham E.J."/>
            <person name="Richards T.A."/>
            <person name="Rocap G."/>
            <person name="Roy S.W."/>
            <person name="Sarai C."/>
            <person name="Schaack S."/>
            <person name="Shirato S."/>
            <person name="Slamovits C.H."/>
            <person name="Spencer D.F."/>
            <person name="Suzuki S."/>
            <person name="Worden A.Z."/>
            <person name="Zauner S."/>
            <person name="Barry K."/>
            <person name="Bell C."/>
            <person name="Bharti A.K."/>
            <person name="Crow J.A."/>
            <person name="Grimwood J."/>
            <person name="Kramer R."/>
            <person name="Lindquist E."/>
            <person name="Lucas S."/>
            <person name="Salamov A."/>
            <person name="McFadden G.I."/>
            <person name="Lane C.E."/>
            <person name="Keeling P.J."/>
            <person name="Gray M.W."/>
            <person name="Grigoriev I.V."/>
            <person name="Archibald J.M."/>
        </authorList>
    </citation>
    <scope>NUCLEOTIDE SEQUENCE</scope>
    <source>
        <strain evidence="5 7">CCMP2712</strain>
    </source>
</reference>
<dbReference type="PaxDb" id="55529-EKX39995"/>
<dbReference type="GO" id="GO:0005762">
    <property type="term" value="C:mitochondrial large ribosomal subunit"/>
    <property type="evidence" value="ECO:0007669"/>
    <property type="project" value="TreeGrafter"/>
</dbReference>
<evidence type="ECO:0000313" key="5">
    <source>
        <dbReference type="EMBL" id="EKX39995.1"/>
    </source>
</evidence>
<evidence type="ECO:0000256" key="1">
    <source>
        <dbReference type="ARBA" id="ARBA00006700"/>
    </source>
</evidence>
<dbReference type="GO" id="GO:0003735">
    <property type="term" value="F:structural constituent of ribosome"/>
    <property type="evidence" value="ECO:0007669"/>
    <property type="project" value="InterPro"/>
</dbReference>